<dbReference type="InterPro" id="IPR027470">
    <property type="entry name" value="Cation_efflux_CTD"/>
</dbReference>
<name>A0A7J3MWC4_9CREN</name>
<dbReference type="Pfam" id="PF16916">
    <property type="entry name" value="ZT_dimer"/>
    <property type="match status" value="1"/>
</dbReference>
<dbReference type="GO" id="GO:0016020">
    <property type="term" value="C:membrane"/>
    <property type="evidence" value="ECO:0007669"/>
    <property type="project" value="UniProtKB-SubCell"/>
</dbReference>
<keyword evidence="2" id="KW-0813">Transport</keyword>
<dbReference type="Pfam" id="PF01545">
    <property type="entry name" value="Cation_efflux"/>
    <property type="match status" value="1"/>
</dbReference>
<comment type="subcellular location">
    <subcellularLocation>
        <location evidence="1">Membrane</location>
        <topology evidence="1">Multi-pass membrane protein</topology>
    </subcellularLocation>
</comment>
<evidence type="ECO:0000313" key="10">
    <source>
        <dbReference type="EMBL" id="HGT97844.1"/>
    </source>
</evidence>
<evidence type="ECO:0000313" key="9">
    <source>
        <dbReference type="EMBL" id="HFQ79197.1"/>
    </source>
</evidence>
<accession>A0A7J3MWC4</accession>
<evidence type="ECO:0000256" key="3">
    <source>
        <dbReference type="ARBA" id="ARBA00022692"/>
    </source>
</evidence>
<proteinExistence type="predicted"/>
<evidence type="ECO:0000256" key="2">
    <source>
        <dbReference type="ARBA" id="ARBA00022448"/>
    </source>
</evidence>
<gene>
    <name evidence="9" type="ORF">ENT99_05805</name>
    <name evidence="10" type="ORF">ENU64_00245</name>
</gene>
<keyword evidence="3 6" id="KW-0812">Transmembrane</keyword>
<reference evidence="10" key="1">
    <citation type="journal article" date="2020" name="mSystems">
        <title>Genome- and Community-Level Interaction Insights into Carbon Utilization and Element Cycling Functions of Hydrothermarchaeota in Hydrothermal Sediment.</title>
        <authorList>
            <person name="Zhou Z."/>
            <person name="Liu Y."/>
            <person name="Xu W."/>
            <person name="Pan J."/>
            <person name="Luo Z.H."/>
            <person name="Li M."/>
        </authorList>
    </citation>
    <scope>NUCLEOTIDE SEQUENCE [LARGE SCALE GENOMIC DNA]</scope>
    <source>
        <strain evidence="9">SpSt-629</strain>
        <strain evidence="10">SpSt-688</strain>
    </source>
</reference>
<evidence type="ECO:0000256" key="4">
    <source>
        <dbReference type="ARBA" id="ARBA00022989"/>
    </source>
</evidence>
<dbReference type="AlphaFoldDB" id="A0A7J3MWC4"/>
<dbReference type="InterPro" id="IPR036837">
    <property type="entry name" value="Cation_efflux_CTD_sf"/>
</dbReference>
<feature type="transmembrane region" description="Helical" evidence="6">
    <location>
        <begin position="34"/>
        <end position="54"/>
    </location>
</feature>
<feature type="transmembrane region" description="Helical" evidence="6">
    <location>
        <begin position="70"/>
        <end position="91"/>
    </location>
</feature>
<sequence length="297" mass="32991">MHVVYISFSVNLATLTFKILGFIDTHSISLFADVLNDLGDCIGLGFLIFGLILSKKKRSSIAYPFGMSRALYVFSLISISIIGGFLFSISFIKSIEVLLHDGILSSSSKAIVFALIALILNSFNMMISIASKNDFDPVTTGTFVDSMVDFFGSIIAFTSVVTANNFVDGIGGVIVSIILLISSIVLGYRYFLVLIGRAPPKEELLKILNTVLFIPNVADVNELKAIMLTENEYLVVLEVEINENIEVEDLETVSKIVENEIRKAIHKVKHVVVEFVSRKREPPTYRRIIEEINKLKE</sequence>
<keyword evidence="4 6" id="KW-1133">Transmembrane helix</keyword>
<dbReference type="GO" id="GO:0008324">
    <property type="term" value="F:monoatomic cation transmembrane transporter activity"/>
    <property type="evidence" value="ECO:0007669"/>
    <property type="project" value="InterPro"/>
</dbReference>
<dbReference type="InterPro" id="IPR002524">
    <property type="entry name" value="Cation_efflux"/>
</dbReference>
<dbReference type="PANTHER" id="PTHR43840:SF15">
    <property type="entry name" value="MITOCHONDRIAL METAL TRANSPORTER 1-RELATED"/>
    <property type="match status" value="1"/>
</dbReference>
<evidence type="ECO:0000259" key="7">
    <source>
        <dbReference type="Pfam" id="PF01545"/>
    </source>
</evidence>
<evidence type="ECO:0000256" key="5">
    <source>
        <dbReference type="ARBA" id="ARBA00023136"/>
    </source>
</evidence>
<evidence type="ECO:0000256" key="6">
    <source>
        <dbReference type="SAM" id="Phobius"/>
    </source>
</evidence>
<dbReference type="NCBIfam" id="TIGR01297">
    <property type="entry name" value="CDF"/>
    <property type="match status" value="1"/>
</dbReference>
<feature type="transmembrane region" description="Helical" evidence="6">
    <location>
        <begin position="169"/>
        <end position="191"/>
    </location>
</feature>
<dbReference type="InterPro" id="IPR050291">
    <property type="entry name" value="CDF_Transporter"/>
</dbReference>
<feature type="domain" description="Cation efflux protein cytoplasmic" evidence="8">
    <location>
        <begin position="199"/>
        <end position="273"/>
    </location>
</feature>
<evidence type="ECO:0000256" key="1">
    <source>
        <dbReference type="ARBA" id="ARBA00004141"/>
    </source>
</evidence>
<dbReference type="PANTHER" id="PTHR43840">
    <property type="entry name" value="MITOCHONDRIAL METAL TRANSPORTER 1-RELATED"/>
    <property type="match status" value="1"/>
</dbReference>
<dbReference type="SUPFAM" id="SSF161111">
    <property type="entry name" value="Cation efflux protein transmembrane domain-like"/>
    <property type="match status" value="1"/>
</dbReference>
<dbReference type="Gene3D" id="3.30.70.1350">
    <property type="entry name" value="Cation efflux protein, cytoplasmic domain"/>
    <property type="match status" value="1"/>
</dbReference>
<feature type="domain" description="Cation efflux protein transmembrane" evidence="7">
    <location>
        <begin position="4"/>
        <end position="192"/>
    </location>
</feature>
<keyword evidence="5 6" id="KW-0472">Membrane</keyword>
<dbReference type="EMBL" id="DTDH01000005">
    <property type="protein sequence ID" value="HGT97844.1"/>
    <property type="molecule type" value="Genomic_DNA"/>
</dbReference>
<evidence type="ECO:0000259" key="8">
    <source>
        <dbReference type="Pfam" id="PF16916"/>
    </source>
</evidence>
<dbReference type="Gene3D" id="1.20.1510.10">
    <property type="entry name" value="Cation efflux protein transmembrane domain"/>
    <property type="match status" value="1"/>
</dbReference>
<feature type="transmembrane region" description="Helical" evidence="6">
    <location>
        <begin position="142"/>
        <end position="163"/>
    </location>
</feature>
<protein>
    <submittedName>
        <fullName evidence="10">Cation diffusion facilitator family transporter</fullName>
    </submittedName>
</protein>
<feature type="transmembrane region" description="Helical" evidence="6">
    <location>
        <begin position="111"/>
        <end position="130"/>
    </location>
</feature>
<dbReference type="EMBL" id="DTAU01000111">
    <property type="protein sequence ID" value="HFQ79197.1"/>
    <property type="molecule type" value="Genomic_DNA"/>
</dbReference>
<dbReference type="InterPro" id="IPR027469">
    <property type="entry name" value="Cation_efflux_TMD_sf"/>
</dbReference>
<dbReference type="InterPro" id="IPR058533">
    <property type="entry name" value="Cation_efflux_TM"/>
</dbReference>
<dbReference type="SUPFAM" id="SSF160240">
    <property type="entry name" value="Cation efflux protein cytoplasmic domain-like"/>
    <property type="match status" value="1"/>
</dbReference>
<comment type="caution">
    <text evidence="10">The sequence shown here is derived from an EMBL/GenBank/DDBJ whole genome shotgun (WGS) entry which is preliminary data.</text>
</comment>
<organism evidence="10">
    <name type="scientific">Ignisphaera aggregans</name>
    <dbReference type="NCBI Taxonomy" id="334771"/>
    <lineage>
        <taxon>Archaea</taxon>
        <taxon>Thermoproteota</taxon>
        <taxon>Thermoprotei</taxon>
        <taxon>Desulfurococcales</taxon>
        <taxon>Desulfurococcaceae</taxon>
        <taxon>Ignisphaera</taxon>
    </lineage>
</organism>